<dbReference type="CDD" id="cd05260">
    <property type="entry name" value="GDP_MD_SDR_e"/>
    <property type="match status" value="1"/>
</dbReference>
<dbReference type="InterPro" id="IPR006368">
    <property type="entry name" value="GDP_Man_deHydtase"/>
</dbReference>
<dbReference type="InterPro" id="IPR036291">
    <property type="entry name" value="NAD(P)-bd_dom_sf"/>
</dbReference>
<organism evidence="7 8">
    <name type="scientific">Aeropyrum pernix</name>
    <dbReference type="NCBI Taxonomy" id="56636"/>
    <lineage>
        <taxon>Archaea</taxon>
        <taxon>Thermoproteota</taxon>
        <taxon>Thermoprotei</taxon>
        <taxon>Desulfurococcales</taxon>
        <taxon>Desulfurococcaceae</taxon>
        <taxon>Aeropyrum</taxon>
    </lineage>
</organism>
<dbReference type="InterPro" id="IPR016040">
    <property type="entry name" value="NAD(P)-bd_dom"/>
</dbReference>
<dbReference type="Gene3D" id="3.90.25.10">
    <property type="entry name" value="UDP-galactose 4-epimerase, domain 1"/>
    <property type="match status" value="1"/>
</dbReference>
<dbReference type="EC" id="4.2.1.47" evidence="3"/>
<dbReference type="GO" id="GO:0008446">
    <property type="term" value="F:GDP-mannose 4,6-dehydratase activity"/>
    <property type="evidence" value="ECO:0007669"/>
    <property type="project" value="UniProtKB-EC"/>
</dbReference>
<evidence type="ECO:0000313" key="7">
    <source>
        <dbReference type="EMBL" id="GBF09527.1"/>
    </source>
</evidence>
<evidence type="ECO:0000256" key="4">
    <source>
        <dbReference type="ARBA" id="ARBA00023239"/>
    </source>
</evidence>
<evidence type="ECO:0000259" key="6">
    <source>
        <dbReference type="Pfam" id="PF16363"/>
    </source>
</evidence>
<sequence length="404" mass="45623">MPGRALVTGISGFVGPILARGLLDLGYEVYGLIRRRAKGSLPEMIDEGIKLIEGDVTDLTSVLSAIDKSEPDVIFHLAAQSFVPRSFEQPLETFRVNTIGTLNILEAVRLKDLDCKIIFAGSSEEYGLQIASERHYKAALEKYKVIYPEPKRIPELPIDEYNPLRPLSPYAASKVHGDFLMRTYYYSYGIKTVVSRAFNHEGSGRGHHFVTSTIVRQSVQLKLGEADKIPIGNVNAFRDWSHVEDIVEGYILLSEKGVPGEVYVLGSMRTNSVLSYILLTLEQLGYEVKEIEAIRGEKRVRDPLERDYGEAFGLKFEKTKVDRLMLDEGLGFELSDRGIKVKTDKGEITIEFDPNRFRPTDVPILLSNPKKAMENLGFKPTKKLIDIIKDQINYYLDPYNRKSI</sequence>
<evidence type="ECO:0000259" key="5">
    <source>
        <dbReference type="Pfam" id="PF01370"/>
    </source>
</evidence>
<dbReference type="InterPro" id="IPR001509">
    <property type="entry name" value="Epimerase_deHydtase"/>
</dbReference>
<dbReference type="GO" id="GO:0042351">
    <property type="term" value="P:'de novo' GDP-L-fucose biosynthetic process"/>
    <property type="evidence" value="ECO:0007669"/>
    <property type="project" value="TreeGrafter"/>
</dbReference>
<dbReference type="EMBL" id="BDMD01000074">
    <property type="protein sequence ID" value="GBF09527.1"/>
    <property type="molecule type" value="Genomic_DNA"/>
</dbReference>
<comment type="similarity">
    <text evidence="2">Belongs to the NAD(P)-dependent epimerase/dehydratase family. GDP-mannose 4,6-dehydratase subfamily.</text>
</comment>
<dbReference type="PANTHER" id="PTHR43715">
    <property type="entry name" value="GDP-MANNOSE 4,6-DEHYDRATASE"/>
    <property type="match status" value="1"/>
</dbReference>
<comment type="cofactor">
    <cofactor evidence="1">
        <name>NADP(+)</name>
        <dbReference type="ChEBI" id="CHEBI:58349"/>
    </cofactor>
</comment>
<evidence type="ECO:0000313" key="8">
    <source>
        <dbReference type="Proteomes" id="UP000291213"/>
    </source>
</evidence>
<keyword evidence="4" id="KW-0456">Lyase</keyword>
<protein>
    <recommendedName>
        <fullName evidence="3">GDP-mannose 4,6-dehydratase</fullName>
        <ecNumber evidence="3">4.2.1.47</ecNumber>
    </recommendedName>
</protein>
<dbReference type="Gene3D" id="3.40.50.720">
    <property type="entry name" value="NAD(P)-binding Rossmann-like Domain"/>
    <property type="match status" value="1"/>
</dbReference>
<name>A0A401HAU1_AERPX</name>
<dbReference type="AlphaFoldDB" id="A0A401HAU1"/>
<dbReference type="Pfam" id="PF16363">
    <property type="entry name" value="GDP_Man_Dehyd"/>
    <property type="match status" value="1"/>
</dbReference>
<feature type="domain" description="NAD-dependent epimerase/dehydratase" evidence="5">
    <location>
        <begin position="5"/>
        <end position="266"/>
    </location>
</feature>
<dbReference type="PANTHER" id="PTHR43715:SF1">
    <property type="entry name" value="GDP-MANNOSE 4,6 DEHYDRATASE"/>
    <property type="match status" value="1"/>
</dbReference>
<proteinExistence type="inferred from homology"/>
<comment type="caution">
    <text evidence="7">The sequence shown here is derived from an EMBL/GenBank/DDBJ whole genome shotgun (WGS) entry which is preliminary data.</text>
</comment>
<evidence type="ECO:0000256" key="1">
    <source>
        <dbReference type="ARBA" id="ARBA00001937"/>
    </source>
</evidence>
<feature type="domain" description="NAD(P)-binding" evidence="6">
    <location>
        <begin position="338"/>
        <end position="390"/>
    </location>
</feature>
<dbReference type="Pfam" id="PF01370">
    <property type="entry name" value="Epimerase"/>
    <property type="match status" value="1"/>
</dbReference>
<evidence type="ECO:0000256" key="3">
    <source>
        <dbReference type="ARBA" id="ARBA00011989"/>
    </source>
</evidence>
<reference evidence="7 8" key="1">
    <citation type="submission" date="2017-02" db="EMBL/GenBank/DDBJ databases">
        <title>isolation and characterization of a novel temperate virus Aeropyrum globular virus 1 infecting hyperthermophilic archaeon Aeropyrum.</title>
        <authorList>
            <person name="Yumiya M."/>
            <person name="Yoshida T."/>
            <person name="Sako Y."/>
        </authorList>
    </citation>
    <scope>NUCLEOTIDE SEQUENCE [LARGE SCALE GENOMIC DNA]</scope>
    <source>
        <strain evidence="7 8">YK1-12-2013</strain>
    </source>
</reference>
<evidence type="ECO:0000256" key="2">
    <source>
        <dbReference type="ARBA" id="ARBA00009263"/>
    </source>
</evidence>
<accession>A0A401HAU1</accession>
<gene>
    <name evidence="7" type="ORF">apy_12520</name>
</gene>
<dbReference type="SUPFAM" id="SSF51735">
    <property type="entry name" value="NAD(P)-binding Rossmann-fold domains"/>
    <property type="match status" value="1"/>
</dbReference>
<dbReference type="Proteomes" id="UP000291213">
    <property type="component" value="Unassembled WGS sequence"/>
</dbReference>